<dbReference type="CDD" id="cd03716">
    <property type="entry name" value="SOCS_ASB_like"/>
    <property type="match status" value="1"/>
</dbReference>
<keyword evidence="6" id="KW-1185">Reference proteome</keyword>
<feature type="repeat" description="ANK" evidence="3">
    <location>
        <begin position="942"/>
        <end position="974"/>
    </location>
</feature>
<dbReference type="OrthoDB" id="5806726at2759"/>
<feature type="repeat" description="ANK" evidence="3">
    <location>
        <begin position="640"/>
        <end position="672"/>
    </location>
</feature>
<keyword evidence="2 3" id="KW-0040">ANK repeat</keyword>
<evidence type="ECO:0000259" key="4">
    <source>
        <dbReference type="PROSITE" id="PS50225"/>
    </source>
</evidence>
<evidence type="ECO:0000313" key="6">
    <source>
        <dbReference type="Proteomes" id="UP000245119"/>
    </source>
</evidence>
<dbReference type="Pfam" id="PF00023">
    <property type="entry name" value="Ank"/>
    <property type="match status" value="2"/>
</dbReference>
<feature type="repeat" description="ANK" evidence="3">
    <location>
        <begin position="1183"/>
        <end position="1215"/>
    </location>
</feature>
<dbReference type="PANTHER" id="PTHR24123">
    <property type="entry name" value="ANKYRIN REPEAT-CONTAINING"/>
    <property type="match status" value="1"/>
</dbReference>
<dbReference type="InterPro" id="IPR002110">
    <property type="entry name" value="Ankyrin_rpt"/>
</dbReference>
<feature type="repeat" description="ANK" evidence="3">
    <location>
        <begin position="1008"/>
        <end position="1040"/>
    </location>
</feature>
<evidence type="ECO:0000313" key="5">
    <source>
        <dbReference type="EMBL" id="PVD33397.1"/>
    </source>
</evidence>
<dbReference type="SUPFAM" id="SSF158235">
    <property type="entry name" value="SOCS box-like"/>
    <property type="match status" value="1"/>
</dbReference>
<feature type="repeat" description="ANK" evidence="3">
    <location>
        <begin position="220"/>
        <end position="252"/>
    </location>
</feature>
<evidence type="ECO:0000256" key="2">
    <source>
        <dbReference type="ARBA" id="ARBA00023043"/>
    </source>
</evidence>
<dbReference type="Proteomes" id="UP000245119">
    <property type="component" value="Linkage Group LG3"/>
</dbReference>
<protein>
    <recommendedName>
        <fullName evidence="4">SOCS box domain-containing protein</fullName>
    </recommendedName>
</protein>
<dbReference type="Gene3D" id="1.10.750.20">
    <property type="entry name" value="SOCS box"/>
    <property type="match status" value="1"/>
</dbReference>
<dbReference type="PROSITE" id="PS50297">
    <property type="entry name" value="ANK_REP_REGION"/>
    <property type="match status" value="7"/>
</dbReference>
<dbReference type="InterPro" id="IPR001496">
    <property type="entry name" value="SOCS_box"/>
</dbReference>
<gene>
    <name evidence="5" type="ORF">C0Q70_04653</name>
</gene>
<feature type="domain" description="SOCS box" evidence="4">
    <location>
        <begin position="1634"/>
        <end position="1675"/>
    </location>
</feature>
<dbReference type="SMART" id="SM00248">
    <property type="entry name" value="ANK"/>
    <property type="match status" value="26"/>
</dbReference>
<dbReference type="Gene3D" id="1.25.40.20">
    <property type="entry name" value="Ankyrin repeat-containing domain"/>
    <property type="match status" value="8"/>
</dbReference>
<dbReference type="PANTHER" id="PTHR24123:SF33">
    <property type="entry name" value="PROTEIN HOS4"/>
    <property type="match status" value="1"/>
</dbReference>
<feature type="repeat" description="ANK" evidence="3">
    <location>
        <begin position="364"/>
        <end position="396"/>
    </location>
</feature>
<accession>A0A2T7PJ11</accession>
<evidence type="ECO:0000256" key="1">
    <source>
        <dbReference type="ARBA" id="ARBA00022737"/>
    </source>
</evidence>
<dbReference type="PROSITE" id="PS50088">
    <property type="entry name" value="ANK_REPEAT"/>
    <property type="match status" value="8"/>
</dbReference>
<proteinExistence type="predicted"/>
<dbReference type="EMBL" id="PZQS01000003">
    <property type="protein sequence ID" value="PVD33397.1"/>
    <property type="molecule type" value="Genomic_DNA"/>
</dbReference>
<dbReference type="PROSITE" id="PS50225">
    <property type="entry name" value="SOCS"/>
    <property type="match status" value="1"/>
</dbReference>
<dbReference type="SMART" id="SM00969">
    <property type="entry name" value="SOCS_box"/>
    <property type="match status" value="1"/>
</dbReference>
<organism evidence="5 6">
    <name type="scientific">Pomacea canaliculata</name>
    <name type="common">Golden apple snail</name>
    <dbReference type="NCBI Taxonomy" id="400727"/>
    <lineage>
        <taxon>Eukaryota</taxon>
        <taxon>Metazoa</taxon>
        <taxon>Spiralia</taxon>
        <taxon>Lophotrochozoa</taxon>
        <taxon>Mollusca</taxon>
        <taxon>Gastropoda</taxon>
        <taxon>Caenogastropoda</taxon>
        <taxon>Architaenioglossa</taxon>
        <taxon>Ampullarioidea</taxon>
        <taxon>Ampullariidae</taxon>
        <taxon>Pomacea</taxon>
    </lineage>
</organism>
<dbReference type="STRING" id="400727.A0A2T7PJ11"/>
<dbReference type="InterPro" id="IPR036036">
    <property type="entry name" value="SOCS_box-like_dom_sf"/>
</dbReference>
<comment type="caution">
    <text evidence="5">The sequence shown here is derived from an EMBL/GenBank/DDBJ whole genome shotgun (WGS) entry which is preliminary data.</text>
</comment>
<sequence>MAQRENTQTFTAAVYCGDWVVVRDLLCDEDVDVADSERCLVLHKLASPSNISLSLVEDIVDKILSRDVNINMADNNGDTAVMAAARCENWKVVWLLMSREGTLLNKDHVIAFLRILGRSEYMNKNCGLSVNILLCLRDSLKQTIPECHHRAIHEVLIHVAAKVNCWWLVRDLLTADIANTLDEEGLGLVHRLAKGGMNHHIYLLNKLLENGGDINLKNVDGDTATHVAVKSKNWKMMEVLLQSGARTDIFNNDNHTVFHLVPIYLRSVSEIWKSADTIFSLLQKNCSNIDAREGGGDTVLQLAVKERNSLIAEKLMIIGARANVQDGNGRTVLHTMATHKREYSSLLLKQAIACGAGLEIKDSEGNTALHLAAKLGNWGYVNDLIAHGAVVTEPDSDGCTVYDRIFTDKSSYIYLDTPFLKRFPLDMQLHLSVKLSRWNVLDELVKKGACVNLPDPLGFTVLQRLAQMESMKGVDNVFGFLVNRGANLTVQTPEGDNLLQLAAKHKNWFVVERMLNQQFSPLEPDSEGLTVLDRLAQCIYRGRTLPALLSLLYDETAVISSLSPNDDILLQLAAKHGNIPMMEHLIQEDDVANINQVDSEGFSVIHRTVQYESKYTEDNIGSVVNLLLSKGANPRLRSSVGDTALHLAARHNNWDIVECLVEHGCDLNEPDSEGFYVLHRLAQTIRLRHPKGKSHKEMCEALFVMFVTKGADVFVRTSAGDSVIQLAAKHGNWKIVEHLVKLECEVNELDSEGWNVLHRLVQTTQRRQVLSNSSETPEDTLFRSLLNKGTNVSVRTSAGDSVMQLATKHGKWKIVERLLELEWDVNELDSEGYNVLHRFAQTTQQTQVQDDIFFSTLINKGADVSVQCRTGDTALHLAAKCNNWTIALLLVHQGCDMNQPDSEGCYILHRIAQDVLECCKSLDTQFSILLDKGACQFVRNQSGDTVLHVAAKHRKWTMVEHLVEREANINEPDSEGFHILHRLAQEPDERILELLVVKGINLNCRCPNIGTALHMAVKEQKWSFAERLVEFGADVNERDLEGLSILHIIASQKMDYRSHDFTQLIHLLISKDADVTARSPSEHVDEADSEGFTILQRLAMNGNRGELNISLLRYLLDNGAKCDTLCPSGDSAMHLAVKHGNWYIIEELLQDKIEKQFAFMSSSKERFSSRAQSGVDINTKDENGFKAIQLALIKKEWEVIQFLYECGANVDQNDLSEGKSFLHELANDTSVDVQIARSFTQRILSRGLCLNEREAQGDTPLNLAAKCGNWKMVCVFLKYGADVSLPDSQGWFVSHRLAMDSGKLSHHGISLSYLLLLLTTKGFKVNQTGPDGRSCIQLSLEHRKWDLFWWLVESESSYFFTFQEKKTILQHVYLITNKNSDPRKVRILISCVTDKGNSSCQELAECKNEALKMTFSNCNWVVAKILVECGADIGLMFGTKPLMHLLMLKYRPQDHRTWLSFLDALLARGADINSRDENGRTILFQAWRRYPTGKFRLKSLNSLLHQLLERRASPIVADNEGKSLLIFVHGHEKRLALQSVKWLIKIGVSTHQPAITDNTKTHSLSGSVQASTRSPTQRAFEKKYVRAFEILVESGASSNRELFDLNTRYQVELSTRDKTSAETQMLDILNHAASQPRSLKSLCRLTVSHALGCCSRRTAKVKSLPLPSALQDYIQFCDVFTTDEEEA</sequence>
<feature type="repeat" description="ANK" evidence="3">
    <location>
        <begin position="870"/>
        <end position="902"/>
    </location>
</feature>
<dbReference type="GO" id="GO:0035556">
    <property type="term" value="P:intracellular signal transduction"/>
    <property type="evidence" value="ECO:0007669"/>
    <property type="project" value="InterPro"/>
</dbReference>
<dbReference type="Pfam" id="PF07525">
    <property type="entry name" value="SOCS_box"/>
    <property type="match status" value="1"/>
</dbReference>
<dbReference type="Pfam" id="PF13857">
    <property type="entry name" value="Ank_5"/>
    <property type="match status" value="1"/>
</dbReference>
<feature type="repeat" description="ANK" evidence="3">
    <location>
        <begin position="1256"/>
        <end position="1288"/>
    </location>
</feature>
<dbReference type="SUPFAM" id="SSF48403">
    <property type="entry name" value="Ankyrin repeat"/>
    <property type="match status" value="6"/>
</dbReference>
<dbReference type="Pfam" id="PF12796">
    <property type="entry name" value="Ank_2"/>
    <property type="match status" value="4"/>
</dbReference>
<evidence type="ECO:0000256" key="3">
    <source>
        <dbReference type="PROSITE-ProRule" id="PRU00023"/>
    </source>
</evidence>
<dbReference type="InterPro" id="IPR051165">
    <property type="entry name" value="Multifunctional_ANK_Repeat"/>
</dbReference>
<keyword evidence="1" id="KW-0677">Repeat</keyword>
<reference evidence="5 6" key="1">
    <citation type="submission" date="2018-04" db="EMBL/GenBank/DDBJ databases">
        <title>The genome of golden apple snail Pomacea canaliculata provides insight into stress tolerance and invasive adaptation.</title>
        <authorList>
            <person name="Liu C."/>
            <person name="Liu B."/>
            <person name="Ren Y."/>
            <person name="Zhang Y."/>
            <person name="Wang H."/>
            <person name="Li S."/>
            <person name="Jiang F."/>
            <person name="Yin L."/>
            <person name="Zhang G."/>
            <person name="Qian W."/>
            <person name="Fan W."/>
        </authorList>
    </citation>
    <scope>NUCLEOTIDE SEQUENCE [LARGE SCALE GENOMIC DNA]</scope>
    <source>
        <strain evidence="5">SZHN2017</strain>
        <tissue evidence="5">Muscle</tissue>
    </source>
</reference>
<name>A0A2T7PJ11_POMCA</name>
<dbReference type="InterPro" id="IPR036770">
    <property type="entry name" value="Ankyrin_rpt-contain_sf"/>
</dbReference>